<dbReference type="EMBL" id="AXOL01000110">
    <property type="protein sequence ID" value="ERT44399.1"/>
    <property type="molecule type" value="Genomic_DNA"/>
</dbReference>
<accession>A0AAV3KXD7</accession>
<evidence type="ECO:0000313" key="2">
    <source>
        <dbReference type="EMBL" id="ERT44399.1"/>
    </source>
</evidence>
<proteinExistence type="predicted"/>
<name>A0AAV3KXD7_ENTFC</name>
<feature type="transmembrane region" description="Helical" evidence="1">
    <location>
        <begin position="6"/>
        <end position="22"/>
    </location>
</feature>
<gene>
    <name evidence="2" type="ORF">O991_03435</name>
</gene>
<protein>
    <recommendedName>
        <fullName evidence="4">Phage protein</fullName>
    </recommendedName>
</protein>
<keyword evidence="1" id="KW-0812">Transmembrane</keyword>
<dbReference type="Proteomes" id="UP000017126">
    <property type="component" value="Unassembled WGS sequence"/>
</dbReference>
<keyword evidence="1" id="KW-0472">Membrane</keyword>
<evidence type="ECO:0000256" key="1">
    <source>
        <dbReference type="SAM" id="Phobius"/>
    </source>
</evidence>
<dbReference type="RefSeq" id="WP_002341972.1">
    <property type="nucleotide sequence ID" value="NZ_KI518313.1"/>
</dbReference>
<reference evidence="2 3" key="1">
    <citation type="submission" date="2013-09" db="EMBL/GenBank/DDBJ databases">
        <title>The Genome Sequence of Enterococcus faecium 10/96A.</title>
        <authorList>
            <consortium name="The Broad Institute Genome Sequencing Platform"/>
            <consortium name="The Broad Institute Genome Sequencing Center for Infectious Disease"/>
            <person name="Earl A.M."/>
            <person name="Gilmore M.S."/>
            <person name="Lebreton F."/>
            <person name="Courvalin P."/>
            <person name="Walker B."/>
            <person name="Young S.K."/>
            <person name="Zeng Q."/>
            <person name="Gargeya S."/>
            <person name="Fitzgerald M."/>
            <person name="Haas B."/>
            <person name="Abouelleil A."/>
            <person name="Alvarado L."/>
            <person name="Arachchi H.M."/>
            <person name="Berlin A.M."/>
            <person name="Chapman S.B."/>
            <person name="Dewar J."/>
            <person name="Goldberg J."/>
            <person name="Griggs A."/>
            <person name="Gujja S."/>
            <person name="Hansen M."/>
            <person name="Howarth C."/>
            <person name="Imamovic A."/>
            <person name="Larimer J."/>
            <person name="McCowan C."/>
            <person name="Murphy C."/>
            <person name="Neiman D."/>
            <person name="Pearson M."/>
            <person name="Priest M."/>
            <person name="Roberts A."/>
            <person name="Saif S."/>
            <person name="Shea T."/>
            <person name="Sisk P."/>
            <person name="Sykes S."/>
            <person name="Wortman J."/>
            <person name="Nusbaum C."/>
            <person name="Birren B."/>
        </authorList>
    </citation>
    <scope>NUCLEOTIDE SEQUENCE [LARGE SCALE GENOMIC DNA]</scope>
    <source>
        <strain evidence="2 3">10/96A</strain>
    </source>
</reference>
<dbReference type="AlphaFoldDB" id="A0AAV3KXD7"/>
<keyword evidence="1" id="KW-1133">Transmembrane helix</keyword>
<sequence length="203" mass="23356">MNLTSILLFFILGAITIVGYFLKDLPKLYRELRVEESRGKNEREIQKEAFFRQIKGTDIDKAFSYWTSLLVDMDNKVAKINTPKGQQEFIEMQQKVFMYGSKDTVVILSSMLQFVYKGGEAKTSKVSSSTQDGTKNSMYGYMLMFYIANLISSLKKDFTGYVIDPKQILLIKIKDLDSHKNKLLFDQAEKIVQKELKKIGVTI</sequence>
<comment type="caution">
    <text evidence="2">The sequence shown here is derived from an EMBL/GenBank/DDBJ whole genome shotgun (WGS) entry which is preliminary data.</text>
</comment>
<organism evidence="2 3">
    <name type="scientific">Enterococcus faecium 10/96A</name>
    <dbReference type="NCBI Taxonomy" id="1391465"/>
    <lineage>
        <taxon>Bacteria</taxon>
        <taxon>Bacillati</taxon>
        <taxon>Bacillota</taxon>
        <taxon>Bacilli</taxon>
        <taxon>Lactobacillales</taxon>
        <taxon>Enterococcaceae</taxon>
        <taxon>Enterococcus</taxon>
    </lineage>
</organism>
<evidence type="ECO:0008006" key="4">
    <source>
        <dbReference type="Google" id="ProtNLM"/>
    </source>
</evidence>
<evidence type="ECO:0000313" key="3">
    <source>
        <dbReference type="Proteomes" id="UP000017126"/>
    </source>
</evidence>